<dbReference type="EMBL" id="CAFAAM010000030">
    <property type="protein sequence ID" value="CAB4796617.1"/>
    <property type="molecule type" value="Genomic_DNA"/>
</dbReference>
<dbReference type="EMBL" id="CAEZTY010000008">
    <property type="protein sequence ID" value="CAB4578563.1"/>
    <property type="molecule type" value="Genomic_DNA"/>
</dbReference>
<dbReference type="EMBL" id="CAFBNJ010000010">
    <property type="protein sequence ID" value="CAB4942825.1"/>
    <property type="molecule type" value="Genomic_DNA"/>
</dbReference>
<sequence length="206" mass="22642">MRNELRDGSGRLVRLESEPATEADVTEANAAGLELTRRIEQLRIPLPLPASGTPLITRPFLPGQDDEAFLRVNNRAFAWHPDQSGWTQDQLADRMNEPWFDPQGFLLHEVNGELAGFCWTKVHPATATDPQLGEIYVIAVDPDFHGSGLGRALTLAGLAHLAAQSVTVGMLHVEQDNTAAVSLYRNLGFSHHDAHCWWALPHGDAS</sequence>
<evidence type="ECO:0000313" key="6">
    <source>
        <dbReference type="EMBL" id="CAB4578563.1"/>
    </source>
</evidence>
<dbReference type="GO" id="GO:0035447">
    <property type="term" value="F:mycothiol synthase activity"/>
    <property type="evidence" value="ECO:0007669"/>
    <property type="project" value="TreeGrafter"/>
</dbReference>
<dbReference type="GO" id="GO:0008999">
    <property type="term" value="F:protein-N-terminal-alanine acetyltransferase activity"/>
    <property type="evidence" value="ECO:0007669"/>
    <property type="project" value="TreeGrafter"/>
</dbReference>
<dbReference type="EMBL" id="CAEZVC010000005">
    <property type="protein sequence ID" value="CAB4613199.1"/>
    <property type="molecule type" value="Genomic_DNA"/>
</dbReference>
<evidence type="ECO:0000313" key="5">
    <source>
        <dbReference type="EMBL" id="CAB4370857.1"/>
    </source>
</evidence>
<gene>
    <name evidence="6" type="ORF">UFOPK1762_00384</name>
    <name evidence="7" type="ORF">UFOPK1906_00185</name>
    <name evidence="8" type="ORF">UFOPK2624_00647</name>
    <name evidence="9" type="ORF">UFOPK2969_00589</name>
    <name evidence="10" type="ORF">UFOPK3010_00344</name>
    <name evidence="4" type="ORF">UFOPK3331_00092</name>
    <name evidence="11" type="ORF">UFOPK3785_00315</name>
    <name evidence="12" type="ORF">UFOPK3927_01429</name>
    <name evidence="5" type="ORF">UFOPK4201_00463</name>
    <name evidence="13" type="ORF">UFOPK4371_00255</name>
</gene>
<evidence type="ECO:0000313" key="4">
    <source>
        <dbReference type="EMBL" id="CAB4330077.1"/>
    </source>
</evidence>
<proteinExistence type="predicted"/>
<dbReference type="PANTHER" id="PTHR43617:SF31">
    <property type="entry name" value="MYCOTHIOL ACETYLTRANSFERASE"/>
    <property type="match status" value="1"/>
</dbReference>
<keyword evidence="1" id="KW-0808">Transferase</keyword>
<protein>
    <submittedName>
        <fullName evidence="8">Unannotated protein</fullName>
    </submittedName>
</protein>
<evidence type="ECO:0000313" key="10">
    <source>
        <dbReference type="EMBL" id="CAB4796617.1"/>
    </source>
</evidence>
<dbReference type="PROSITE" id="PS51186">
    <property type="entry name" value="GNAT"/>
    <property type="match status" value="1"/>
</dbReference>
<dbReference type="EMBL" id="CAEUNJ010000014">
    <property type="protein sequence ID" value="CAB4370857.1"/>
    <property type="molecule type" value="Genomic_DNA"/>
</dbReference>
<dbReference type="InterPro" id="IPR000182">
    <property type="entry name" value="GNAT_dom"/>
</dbReference>
<dbReference type="AlphaFoldDB" id="A0A6J6Q491"/>
<dbReference type="SUPFAM" id="SSF55729">
    <property type="entry name" value="Acyl-CoA N-acyltransferases (Nat)"/>
    <property type="match status" value="1"/>
</dbReference>
<evidence type="ECO:0000313" key="11">
    <source>
        <dbReference type="EMBL" id="CAB4942825.1"/>
    </source>
</evidence>
<accession>A0A6J6Q491</accession>
<evidence type="ECO:0000313" key="13">
    <source>
        <dbReference type="EMBL" id="CAB5074039.1"/>
    </source>
</evidence>
<evidence type="ECO:0000313" key="12">
    <source>
        <dbReference type="EMBL" id="CAB4993324.1"/>
    </source>
</evidence>
<dbReference type="CDD" id="cd04301">
    <property type="entry name" value="NAT_SF"/>
    <property type="match status" value="1"/>
</dbReference>
<reference evidence="8" key="1">
    <citation type="submission" date="2020-05" db="EMBL/GenBank/DDBJ databases">
        <authorList>
            <person name="Chiriac C."/>
            <person name="Salcher M."/>
            <person name="Ghai R."/>
            <person name="Kavagutti S V."/>
        </authorList>
    </citation>
    <scope>NUCLEOTIDE SEQUENCE</scope>
</reference>
<evidence type="ECO:0000256" key="1">
    <source>
        <dbReference type="ARBA" id="ARBA00022679"/>
    </source>
</evidence>
<dbReference type="Pfam" id="PF00583">
    <property type="entry name" value="Acetyltransf_1"/>
    <property type="match status" value="1"/>
</dbReference>
<dbReference type="EMBL" id="CAFAAD010000031">
    <property type="protein sequence ID" value="CAB4788581.1"/>
    <property type="molecule type" value="Genomic_DNA"/>
</dbReference>
<organism evidence="8">
    <name type="scientific">freshwater metagenome</name>
    <dbReference type="NCBI Taxonomy" id="449393"/>
    <lineage>
        <taxon>unclassified sequences</taxon>
        <taxon>metagenomes</taxon>
        <taxon>ecological metagenomes</taxon>
    </lineage>
</organism>
<evidence type="ECO:0000256" key="2">
    <source>
        <dbReference type="ARBA" id="ARBA00022737"/>
    </source>
</evidence>
<dbReference type="InterPro" id="IPR050276">
    <property type="entry name" value="MshD_Acetyltransferase"/>
</dbReference>
<dbReference type="InterPro" id="IPR016181">
    <property type="entry name" value="Acyl_CoA_acyltransferase"/>
</dbReference>
<dbReference type="EMBL" id="CAFBOK010000187">
    <property type="protein sequence ID" value="CAB4993324.1"/>
    <property type="molecule type" value="Genomic_DNA"/>
</dbReference>
<evidence type="ECO:0000313" key="7">
    <source>
        <dbReference type="EMBL" id="CAB4613199.1"/>
    </source>
</evidence>
<feature type="domain" description="N-acetyltransferase" evidence="3">
    <location>
        <begin position="55"/>
        <end position="206"/>
    </location>
</feature>
<keyword evidence="2" id="KW-0677">Repeat</keyword>
<dbReference type="GO" id="GO:0010125">
    <property type="term" value="P:mycothiol biosynthetic process"/>
    <property type="evidence" value="ECO:0007669"/>
    <property type="project" value="TreeGrafter"/>
</dbReference>
<name>A0A6J6Q491_9ZZZZ</name>
<dbReference type="EMBL" id="CAEZXY010000018">
    <property type="protein sequence ID" value="CAB4702864.1"/>
    <property type="molecule type" value="Genomic_DNA"/>
</dbReference>
<dbReference type="InterPro" id="IPR017813">
    <property type="entry name" value="Mycothiol_AcTrfase"/>
</dbReference>
<dbReference type="NCBIfam" id="TIGR03448">
    <property type="entry name" value="mycothiol_MshD"/>
    <property type="match status" value="1"/>
</dbReference>
<evidence type="ECO:0000313" key="9">
    <source>
        <dbReference type="EMBL" id="CAB4788581.1"/>
    </source>
</evidence>
<dbReference type="EMBL" id="CAFBRD010000007">
    <property type="protein sequence ID" value="CAB5074039.1"/>
    <property type="molecule type" value="Genomic_DNA"/>
</dbReference>
<evidence type="ECO:0000313" key="8">
    <source>
        <dbReference type="EMBL" id="CAB4702864.1"/>
    </source>
</evidence>
<dbReference type="Gene3D" id="3.40.630.30">
    <property type="match status" value="1"/>
</dbReference>
<dbReference type="PANTHER" id="PTHR43617">
    <property type="entry name" value="L-AMINO ACID N-ACETYLTRANSFERASE"/>
    <property type="match status" value="1"/>
</dbReference>
<dbReference type="EMBL" id="CAESAL010000002">
    <property type="protein sequence ID" value="CAB4330077.1"/>
    <property type="molecule type" value="Genomic_DNA"/>
</dbReference>
<evidence type="ECO:0000259" key="3">
    <source>
        <dbReference type="PROSITE" id="PS51186"/>
    </source>
</evidence>